<keyword evidence="5 8" id="KW-0413">Isomerase</keyword>
<dbReference type="GO" id="GO:0003755">
    <property type="term" value="F:peptidyl-prolyl cis-trans isomerase activity"/>
    <property type="evidence" value="ECO:0007669"/>
    <property type="project" value="UniProtKB-KW"/>
</dbReference>
<dbReference type="InterPro" id="IPR050245">
    <property type="entry name" value="PrsA_foldase"/>
</dbReference>
<feature type="signal peptide" evidence="6">
    <location>
        <begin position="1"/>
        <end position="22"/>
    </location>
</feature>
<reference evidence="8" key="3">
    <citation type="submission" date="2017-06" db="EMBL/GenBank/DDBJ databases">
        <authorList>
            <person name="Kim H.J."/>
            <person name="Triplett B.A."/>
        </authorList>
    </citation>
    <scope>NUCLEOTIDE SEQUENCE</scope>
    <source>
        <strain evidence="8">HLGZ1</strain>
    </source>
</reference>
<dbReference type="Pfam" id="PF13623">
    <property type="entry name" value="SurA_N_2"/>
    <property type="match status" value="1"/>
</dbReference>
<dbReference type="PANTHER" id="PTHR47245">
    <property type="entry name" value="PEPTIDYLPROLYL ISOMERASE"/>
    <property type="match status" value="1"/>
</dbReference>
<comment type="similarity">
    <text evidence="2">Belongs to the PpiC/parvulin rotamase family.</text>
</comment>
<dbReference type="EMBL" id="CP022115">
    <property type="protein sequence ID" value="ASJ24708.1"/>
    <property type="molecule type" value="Genomic_DNA"/>
</dbReference>
<dbReference type="EC" id="5.2.1.8" evidence="3"/>
<reference evidence="10" key="2">
    <citation type="submission" date="2017-06" db="EMBL/GenBank/DDBJ databases">
        <title>Whole genome sequence of Laribacter hongkongensis LHGZ1.</title>
        <authorList>
            <person name="Chen D."/>
            <person name="Wu H."/>
            <person name="Chen J."/>
        </authorList>
    </citation>
    <scope>NUCLEOTIDE SEQUENCE [LARGE SCALE GENOMIC DNA]</scope>
    <source>
        <strain evidence="10">LHGZ1</strain>
    </source>
</reference>
<dbReference type="InterPro" id="IPR027304">
    <property type="entry name" value="Trigger_fact/SurA_dom_sf"/>
</dbReference>
<dbReference type="PROSITE" id="PS50198">
    <property type="entry name" value="PPIC_PPIASE_2"/>
    <property type="match status" value="1"/>
</dbReference>
<dbReference type="InterPro" id="IPR046357">
    <property type="entry name" value="PPIase_dom_sf"/>
</dbReference>
<gene>
    <name evidence="9" type="ORF">LH440_04975</name>
    <name evidence="8" type="ORF">LHGZ1_1877</name>
</gene>
<keyword evidence="6" id="KW-0732">Signal</keyword>
<organism evidence="8 10">
    <name type="scientific">Laribacter hongkongensis</name>
    <dbReference type="NCBI Taxonomy" id="168471"/>
    <lineage>
        <taxon>Bacteria</taxon>
        <taxon>Pseudomonadati</taxon>
        <taxon>Pseudomonadota</taxon>
        <taxon>Betaproteobacteria</taxon>
        <taxon>Neisseriales</taxon>
        <taxon>Aquaspirillaceae</taxon>
        <taxon>Laribacter</taxon>
    </lineage>
</organism>
<dbReference type="OrthoDB" id="14196at2"/>
<reference evidence="8" key="1">
    <citation type="journal article" date="2017" name="J. Antimicrob. Chemother.">
        <title>Emergence and genomic analysis of MDR Laribacter hongkongensis strain HLGZ1 from Guangzhou, China.</title>
        <authorList>
            <person name="Wu H.K."/>
            <person name="Chen J.H."/>
            <person name="Yang L."/>
            <person name="Li A.R."/>
            <person name="Su D.H."/>
            <person name="Lin Y.P."/>
            <person name="Chen D.Q."/>
        </authorList>
    </citation>
    <scope>NUCLEOTIDE SEQUENCE</scope>
    <source>
        <strain evidence="8">HLGZ1</strain>
    </source>
</reference>
<dbReference type="EMBL" id="JAJAXM010000006">
    <property type="protein sequence ID" value="MCG9025262.1"/>
    <property type="molecule type" value="Genomic_DNA"/>
</dbReference>
<reference evidence="9 11" key="4">
    <citation type="submission" date="2021-10" db="EMBL/GenBank/DDBJ databases">
        <title>Whole-genome sequencing analysis of Laribacter hongkongensis: virulence gene profiles, carbohydrate-active enzyme prediction, and antimicrobial resistance characterization.</title>
        <authorList>
            <person name="Yuan P."/>
            <person name="Zhan Y."/>
            <person name="Chen D."/>
        </authorList>
    </citation>
    <scope>NUCLEOTIDE SEQUENCE [LARGE SCALE GENOMIC DNA]</scope>
    <source>
        <strain evidence="9 11">W67</strain>
    </source>
</reference>
<evidence type="ECO:0000313" key="8">
    <source>
        <dbReference type="EMBL" id="ASJ24708.1"/>
    </source>
</evidence>
<evidence type="ECO:0000259" key="7">
    <source>
        <dbReference type="PROSITE" id="PS50198"/>
    </source>
</evidence>
<evidence type="ECO:0000313" key="11">
    <source>
        <dbReference type="Proteomes" id="UP001200247"/>
    </source>
</evidence>
<dbReference type="InterPro" id="IPR000297">
    <property type="entry name" value="PPIase_PpiC"/>
</dbReference>
<dbReference type="Proteomes" id="UP001200247">
    <property type="component" value="Unassembled WGS sequence"/>
</dbReference>
<evidence type="ECO:0000313" key="9">
    <source>
        <dbReference type="EMBL" id="MCG9025262.1"/>
    </source>
</evidence>
<name>A0A248LIY0_9NEIS</name>
<dbReference type="SUPFAM" id="SSF109998">
    <property type="entry name" value="Triger factor/SurA peptide-binding domain-like"/>
    <property type="match status" value="1"/>
</dbReference>
<proteinExistence type="inferred from homology"/>
<feature type="domain" description="PpiC" evidence="7">
    <location>
        <begin position="133"/>
        <end position="224"/>
    </location>
</feature>
<evidence type="ECO:0000256" key="6">
    <source>
        <dbReference type="SAM" id="SignalP"/>
    </source>
</evidence>
<sequence length="263" mass="28624">MRIRHTVTALTFALATAGIAQAAPVAVVNGTAIQQNELDSAVSAIVRSGGGRIKDTPELRNEVKQQLINRQVILQESARRGLDKTPQFKERMDAVRDDLLQQALIDDLAKQNPVSDAQVRAEYDKLKSALSGQKEVQARQIIVGSEAEANAVIAQLKKGGNFEAIAKQKSKDPAAKQNGGDMGWGNLGVMAKPLADTLKPLGKGQYTQQPFKSDLGWHIFKVENVRDAKVPQFDEVKPQLSRQMQGAAVEKALNDLRGKAKIQ</sequence>
<dbReference type="Pfam" id="PF00639">
    <property type="entry name" value="Rotamase"/>
    <property type="match status" value="1"/>
</dbReference>
<evidence type="ECO:0000256" key="2">
    <source>
        <dbReference type="ARBA" id="ARBA00007656"/>
    </source>
</evidence>
<dbReference type="Gene3D" id="1.10.8.1040">
    <property type="match status" value="1"/>
</dbReference>
<dbReference type="Gene3D" id="3.10.50.40">
    <property type="match status" value="1"/>
</dbReference>
<evidence type="ECO:0000313" key="10">
    <source>
        <dbReference type="Proteomes" id="UP000197424"/>
    </source>
</evidence>
<dbReference type="AlphaFoldDB" id="A0A248LIY0"/>
<dbReference type="Proteomes" id="UP000197424">
    <property type="component" value="Chromosome"/>
</dbReference>
<evidence type="ECO:0000256" key="3">
    <source>
        <dbReference type="ARBA" id="ARBA00013194"/>
    </source>
</evidence>
<dbReference type="SUPFAM" id="SSF54534">
    <property type="entry name" value="FKBP-like"/>
    <property type="match status" value="1"/>
</dbReference>
<dbReference type="PANTHER" id="PTHR47245:SF2">
    <property type="entry name" value="PEPTIDYL-PROLYL CIS-TRANS ISOMERASE HP_0175-RELATED"/>
    <property type="match status" value="1"/>
</dbReference>
<protein>
    <recommendedName>
        <fullName evidence="3">peptidylprolyl isomerase</fullName>
        <ecNumber evidence="3">5.2.1.8</ecNumber>
    </recommendedName>
</protein>
<keyword evidence="4 5" id="KW-0697">Rotamase</keyword>
<comment type="catalytic activity">
    <reaction evidence="1">
        <text>[protein]-peptidylproline (omega=180) = [protein]-peptidylproline (omega=0)</text>
        <dbReference type="Rhea" id="RHEA:16237"/>
        <dbReference type="Rhea" id="RHEA-COMP:10747"/>
        <dbReference type="Rhea" id="RHEA-COMP:10748"/>
        <dbReference type="ChEBI" id="CHEBI:83833"/>
        <dbReference type="ChEBI" id="CHEBI:83834"/>
        <dbReference type="EC" id="5.2.1.8"/>
    </reaction>
</comment>
<evidence type="ECO:0000256" key="5">
    <source>
        <dbReference type="PROSITE-ProRule" id="PRU00278"/>
    </source>
</evidence>
<accession>A0A248LIY0</accession>
<dbReference type="RefSeq" id="WP_088860886.1">
    <property type="nucleotide sequence ID" value="NZ_CP022115.1"/>
</dbReference>
<feature type="chain" id="PRO_5044379164" description="peptidylprolyl isomerase" evidence="6">
    <location>
        <begin position="23"/>
        <end position="263"/>
    </location>
</feature>
<evidence type="ECO:0000256" key="1">
    <source>
        <dbReference type="ARBA" id="ARBA00000971"/>
    </source>
</evidence>
<evidence type="ECO:0000256" key="4">
    <source>
        <dbReference type="ARBA" id="ARBA00023110"/>
    </source>
</evidence>